<keyword evidence="2" id="KW-1185">Reference proteome</keyword>
<dbReference type="Proteomes" id="UP001558613">
    <property type="component" value="Unassembled WGS sequence"/>
</dbReference>
<proteinExistence type="predicted"/>
<protein>
    <submittedName>
        <fullName evidence="1">Uncharacterized protein</fullName>
    </submittedName>
</protein>
<reference evidence="1 2" key="1">
    <citation type="submission" date="2023-09" db="EMBL/GenBank/DDBJ databases">
        <authorList>
            <person name="Wang M."/>
        </authorList>
    </citation>
    <scope>NUCLEOTIDE SEQUENCE [LARGE SCALE GENOMIC DNA]</scope>
    <source>
        <strain evidence="1">GT-2023</strain>
        <tissue evidence="1">Liver</tissue>
    </source>
</reference>
<dbReference type="EMBL" id="JAYMGO010000004">
    <property type="protein sequence ID" value="KAL1276418.1"/>
    <property type="molecule type" value="Genomic_DNA"/>
</dbReference>
<comment type="caution">
    <text evidence="1">The sequence shown here is derived from an EMBL/GenBank/DDBJ whole genome shotgun (WGS) entry which is preliminary data.</text>
</comment>
<evidence type="ECO:0000313" key="2">
    <source>
        <dbReference type="Proteomes" id="UP001558613"/>
    </source>
</evidence>
<gene>
    <name evidence="1" type="ORF">QQF64_036041</name>
</gene>
<name>A0ABR3NHF9_9TELE</name>
<accession>A0ABR3NHF9</accession>
<organism evidence="1 2">
    <name type="scientific">Cirrhinus molitorella</name>
    <name type="common">mud carp</name>
    <dbReference type="NCBI Taxonomy" id="172907"/>
    <lineage>
        <taxon>Eukaryota</taxon>
        <taxon>Metazoa</taxon>
        <taxon>Chordata</taxon>
        <taxon>Craniata</taxon>
        <taxon>Vertebrata</taxon>
        <taxon>Euteleostomi</taxon>
        <taxon>Actinopterygii</taxon>
        <taxon>Neopterygii</taxon>
        <taxon>Teleostei</taxon>
        <taxon>Ostariophysi</taxon>
        <taxon>Cypriniformes</taxon>
        <taxon>Cyprinidae</taxon>
        <taxon>Labeoninae</taxon>
        <taxon>Labeonini</taxon>
        <taxon>Cirrhinus</taxon>
    </lineage>
</organism>
<sequence>MNELPLIATDSGADPPSSRQLRSTVRLCLAIRPAYAPPPHSELSNRLYARVTSAFGIRPPSNFRFGRFKADANAIMAESLKFTRCLLELPKFTINDVRRIVRMCTTTPQSKLEKGFKFYVSSYLCNYEDDIT</sequence>
<evidence type="ECO:0000313" key="1">
    <source>
        <dbReference type="EMBL" id="KAL1276418.1"/>
    </source>
</evidence>